<reference evidence="2" key="2">
    <citation type="submission" date="2020-05" db="EMBL/GenBank/DDBJ databases">
        <authorList>
            <person name="Kim H.-S."/>
            <person name="Proctor R.H."/>
            <person name="Brown D.W."/>
        </authorList>
    </citation>
    <scope>NUCLEOTIDE SEQUENCE</scope>
    <source>
        <strain evidence="2">NRRL 20472</strain>
    </source>
</reference>
<evidence type="ECO:0000256" key="1">
    <source>
        <dbReference type="ARBA" id="ARBA00022801"/>
    </source>
</evidence>
<dbReference type="PANTHER" id="PTHR43316">
    <property type="entry name" value="HYDROLASE, HALOACID DELAHOGENASE-RELATED"/>
    <property type="match status" value="1"/>
</dbReference>
<dbReference type="PANTHER" id="PTHR43316:SF3">
    <property type="entry name" value="HALOACID DEHALOGENASE, TYPE II (AFU_ORTHOLOGUE AFUA_2G07750)-RELATED"/>
    <property type="match status" value="1"/>
</dbReference>
<dbReference type="InterPro" id="IPR041492">
    <property type="entry name" value="HAD_2"/>
</dbReference>
<dbReference type="InterPro" id="IPR023214">
    <property type="entry name" value="HAD_sf"/>
</dbReference>
<reference evidence="2" key="1">
    <citation type="journal article" date="2020" name="BMC Genomics">
        <title>Correction to: Identification and distribution of gene clusters required for synthesis of sphingolipid metabolism inhibitors in diverse species of the filamentous fungus Fusarium.</title>
        <authorList>
            <person name="Kim H.S."/>
            <person name="Lohmar J.M."/>
            <person name="Busman M."/>
            <person name="Brown D.W."/>
            <person name="Naumann T.A."/>
            <person name="Divon H.H."/>
            <person name="Lysoe E."/>
            <person name="Uhlig S."/>
            <person name="Proctor R.H."/>
        </authorList>
    </citation>
    <scope>NUCLEOTIDE SEQUENCE</scope>
    <source>
        <strain evidence="2">NRRL 20472</strain>
    </source>
</reference>
<gene>
    <name evidence="2" type="ORF">FSARC_10098</name>
</gene>
<dbReference type="InterPro" id="IPR051540">
    <property type="entry name" value="S-2-haloacid_dehalogenase"/>
</dbReference>
<dbReference type="SFLD" id="SFLDS00003">
    <property type="entry name" value="Haloacid_Dehalogenase"/>
    <property type="match status" value="1"/>
</dbReference>
<dbReference type="InterPro" id="IPR006439">
    <property type="entry name" value="HAD-SF_hydro_IA"/>
</dbReference>
<dbReference type="Pfam" id="PF13419">
    <property type="entry name" value="HAD_2"/>
    <property type="match status" value="1"/>
</dbReference>
<evidence type="ECO:0000313" key="2">
    <source>
        <dbReference type="EMBL" id="KAF4961802.1"/>
    </source>
</evidence>
<keyword evidence="3" id="KW-1185">Reference proteome</keyword>
<sequence length="230" mass="25334">MSSSDDTNWRPKAIVFDLLTALLNSWELWDASTPSKSPEEGRRWRQRYLEITFGSETYVPYEDLVKQAAAEVGLPDSAPEALLQGWPRINAWEEVPSVLQALRAQGYKLGVVTNCSQWLGYIALHSVERKASLGAEESFTFDAAITAEESGFYKPVKEAYHSILPRLGVEAEEVLFVAGSAGDVEGATRAGMKVVWHNKVGLSKKGNAVPLRESKALDDALKGYLKTDDA</sequence>
<dbReference type="SUPFAM" id="SSF56784">
    <property type="entry name" value="HAD-like"/>
    <property type="match status" value="1"/>
</dbReference>
<dbReference type="Gene3D" id="1.10.150.240">
    <property type="entry name" value="Putative phosphatase, domain 2"/>
    <property type="match status" value="1"/>
</dbReference>
<dbReference type="AlphaFoldDB" id="A0A8H4X4N5"/>
<dbReference type="InterPro" id="IPR036412">
    <property type="entry name" value="HAD-like_sf"/>
</dbReference>
<organism evidence="2 3">
    <name type="scientific">Fusarium sarcochroum</name>
    <dbReference type="NCBI Taxonomy" id="1208366"/>
    <lineage>
        <taxon>Eukaryota</taxon>
        <taxon>Fungi</taxon>
        <taxon>Dikarya</taxon>
        <taxon>Ascomycota</taxon>
        <taxon>Pezizomycotina</taxon>
        <taxon>Sordariomycetes</taxon>
        <taxon>Hypocreomycetidae</taxon>
        <taxon>Hypocreales</taxon>
        <taxon>Nectriaceae</taxon>
        <taxon>Fusarium</taxon>
        <taxon>Fusarium lateritium species complex</taxon>
    </lineage>
</organism>
<comment type="caution">
    <text evidence="2">The sequence shown here is derived from an EMBL/GenBank/DDBJ whole genome shotgun (WGS) entry which is preliminary data.</text>
</comment>
<protein>
    <submittedName>
        <fullName evidence="2">Uncharacterized protein</fullName>
    </submittedName>
</protein>
<dbReference type="GO" id="GO:0016791">
    <property type="term" value="F:phosphatase activity"/>
    <property type="evidence" value="ECO:0007669"/>
    <property type="project" value="UniProtKB-ARBA"/>
</dbReference>
<keyword evidence="1" id="KW-0378">Hydrolase</keyword>
<proteinExistence type="predicted"/>
<dbReference type="Proteomes" id="UP000622797">
    <property type="component" value="Unassembled WGS sequence"/>
</dbReference>
<dbReference type="InterPro" id="IPR023198">
    <property type="entry name" value="PGP-like_dom2"/>
</dbReference>
<dbReference type="PRINTS" id="PR00413">
    <property type="entry name" value="HADHALOGNASE"/>
</dbReference>
<dbReference type="OrthoDB" id="20198at2759"/>
<dbReference type="EMBL" id="JABEXW010000602">
    <property type="protein sequence ID" value="KAF4961802.1"/>
    <property type="molecule type" value="Genomic_DNA"/>
</dbReference>
<accession>A0A8H4X4N5</accession>
<name>A0A8H4X4N5_9HYPO</name>
<evidence type="ECO:0000313" key="3">
    <source>
        <dbReference type="Proteomes" id="UP000622797"/>
    </source>
</evidence>
<dbReference type="SFLD" id="SFLDG01129">
    <property type="entry name" value="C1.5:_HAD__Beta-PGM__Phosphata"/>
    <property type="match status" value="1"/>
</dbReference>
<dbReference type="Gene3D" id="3.40.50.1000">
    <property type="entry name" value="HAD superfamily/HAD-like"/>
    <property type="match status" value="1"/>
</dbReference>